<feature type="region of interest" description="Disordered" evidence="1">
    <location>
        <begin position="69"/>
        <end position="116"/>
    </location>
</feature>
<protein>
    <submittedName>
        <fullName evidence="2">Uncharacterized protein</fullName>
    </submittedName>
</protein>
<reference evidence="2" key="1">
    <citation type="submission" date="2020-07" db="EMBL/GenBank/DDBJ databases">
        <title>Multicomponent nature underlies the extraordinary mechanical properties of spider dragline silk.</title>
        <authorList>
            <person name="Kono N."/>
            <person name="Nakamura H."/>
            <person name="Mori M."/>
            <person name="Yoshida Y."/>
            <person name="Ohtoshi R."/>
            <person name="Malay A.D."/>
            <person name="Moran D.A.P."/>
            <person name="Tomita M."/>
            <person name="Numata K."/>
            <person name="Arakawa K."/>
        </authorList>
    </citation>
    <scope>NUCLEOTIDE SEQUENCE</scope>
</reference>
<name>A0A8X6J0B0_TRICU</name>
<evidence type="ECO:0000313" key="3">
    <source>
        <dbReference type="Proteomes" id="UP000887116"/>
    </source>
</evidence>
<sequence length="116" mass="13362">MSSDLSSDIQINESKNDKSDDSESTVKYIKEIPYVQPKRMIPTILNSKITPPPDKFILLDETLRSQVQQKRSSVSREEDSMYLPQELQNNSSSTDTQNDLYPKFKTSLARYGRRLS</sequence>
<feature type="compositionally biased region" description="Polar residues" evidence="1">
    <location>
        <begin position="1"/>
        <end position="11"/>
    </location>
</feature>
<evidence type="ECO:0000256" key="1">
    <source>
        <dbReference type="SAM" id="MobiDB-lite"/>
    </source>
</evidence>
<accession>A0A8X6J0B0</accession>
<dbReference type="AlphaFoldDB" id="A0A8X6J0B0"/>
<evidence type="ECO:0000313" key="2">
    <source>
        <dbReference type="EMBL" id="GFR31804.1"/>
    </source>
</evidence>
<comment type="caution">
    <text evidence="2">The sequence shown here is derived from an EMBL/GenBank/DDBJ whole genome shotgun (WGS) entry which is preliminary data.</text>
</comment>
<organism evidence="2 3">
    <name type="scientific">Trichonephila clavata</name>
    <name type="common">Joro spider</name>
    <name type="synonym">Nephila clavata</name>
    <dbReference type="NCBI Taxonomy" id="2740835"/>
    <lineage>
        <taxon>Eukaryota</taxon>
        <taxon>Metazoa</taxon>
        <taxon>Ecdysozoa</taxon>
        <taxon>Arthropoda</taxon>
        <taxon>Chelicerata</taxon>
        <taxon>Arachnida</taxon>
        <taxon>Araneae</taxon>
        <taxon>Araneomorphae</taxon>
        <taxon>Entelegynae</taxon>
        <taxon>Araneoidea</taxon>
        <taxon>Nephilidae</taxon>
        <taxon>Trichonephila</taxon>
    </lineage>
</organism>
<feature type="compositionally biased region" description="Polar residues" evidence="1">
    <location>
        <begin position="86"/>
        <end position="99"/>
    </location>
</feature>
<gene>
    <name evidence="2" type="ORF">TNCT_645711</name>
</gene>
<dbReference type="Proteomes" id="UP000887116">
    <property type="component" value="Unassembled WGS sequence"/>
</dbReference>
<proteinExistence type="predicted"/>
<keyword evidence="3" id="KW-1185">Reference proteome</keyword>
<dbReference type="EMBL" id="BMAO01009590">
    <property type="protein sequence ID" value="GFR31804.1"/>
    <property type="molecule type" value="Genomic_DNA"/>
</dbReference>
<feature type="region of interest" description="Disordered" evidence="1">
    <location>
        <begin position="1"/>
        <end position="24"/>
    </location>
</feature>